<dbReference type="EMBL" id="JAJKBJ010000032">
    <property type="protein sequence ID" value="MCL9685645.1"/>
    <property type="molecule type" value="Genomic_DNA"/>
</dbReference>
<dbReference type="RefSeq" id="WP_250424523.1">
    <property type="nucleotide sequence ID" value="NZ_JAJKBJ010000032.1"/>
</dbReference>
<feature type="compositionally biased region" description="Basic and acidic residues" evidence="1">
    <location>
        <begin position="247"/>
        <end position="263"/>
    </location>
</feature>
<dbReference type="AlphaFoldDB" id="A0A9X2D2V0"/>
<accession>A0A9X2D2V0</accession>
<dbReference type="Proteomes" id="UP001139721">
    <property type="component" value="Unassembled WGS sequence"/>
</dbReference>
<reference evidence="2" key="1">
    <citation type="submission" date="2021-11" db="EMBL/GenBank/DDBJ databases">
        <title>Legionella maioricencis sp. nov., a new species isolated from hot water samples in Mallorca.</title>
        <authorList>
            <person name="Crespi S."/>
            <person name="Drasar V."/>
            <person name="Salva-Serra F."/>
            <person name="Jaen-Luchoro D."/>
            <person name="Pineiro-Iglesias B."/>
            <person name="Aliaga F."/>
            <person name="Fernandez-Juarez V."/>
            <person name="Coll G."/>
            <person name="Moore E.R.B."/>
            <person name="Bennasar-Figueras A."/>
        </authorList>
    </citation>
    <scope>NUCLEOTIDE SEQUENCE</scope>
    <source>
        <strain evidence="2">HCPI-6</strain>
    </source>
</reference>
<organism evidence="2 3">
    <name type="scientific">Legionella maioricensis</name>
    <dbReference type="NCBI Taxonomy" id="2896528"/>
    <lineage>
        <taxon>Bacteria</taxon>
        <taxon>Pseudomonadati</taxon>
        <taxon>Pseudomonadota</taxon>
        <taxon>Gammaproteobacteria</taxon>
        <taxon>Legionellales</taxon>
        <taxon>Legionellaceae</taxon>
        <taxon>Legionella</taxon>
    </lineage>
</organism>
<gene>
    <name evidence="2" type="ORF">LOX96_16210</name>
</gene>
<sequence>MSSSSYPEKIVFFQKEIVKKISLKDQFRLERKAMRSISFDDPEQVYLSEEQQALYAIDICEGNLFFDSELYYLDGEYNFVLTCEEAPRILCDKTLHHSYLANGKKVLACGTLVFKEGALIEMTNNSGHYKPTDEEMLAVIKALYVASGKTLLNYISYCTVKPEIYSVADLESSNDFATAVSLEERVVGNIGDNLSVISKSQEDEEEEEYLELNRVVSSSSDYDEKLVVNGVQVEIHTEENEPSQTSEPREEDKSKEVTKFSERRFGRNMSENLTIKYRKLLEGNSFFQSLPKQAEQVTTSVNLTA</sequence>
<comment type="caution">
    <text evidence="2">The sequence shown here is derived from an EMBL/GenBank/DDBJ whole genome shotgun (WGS) entry which is preliminary data.</text>
</comment>
<evidence type="ECO:0000256" key="1">
    <source>
        <dbReference type="SAM" id="MobiDB-lite"/>
    </source>
</evidence>
<keyword evidence="3" id="KW-1185">Reference proteome</keyword>
<proteinExistence type="predicted"/>
<feature type="region of interest" description="Disordered" evidence="1">
    <location>
        <begin position="237"/>
        <end position="263"/>
    </location>
</feature>
<name>A0A9X2D2V0_9GAMM</name>
<evidence type="ECO:0000313" key="3">
    <source>
        <dbReference type="Proteomes" id="UP001139721"/>
    </source>
</evidence>
<evidence type="ECO:0000313" key="2">
    <source>
        <dbReference type="EMBL" id="MCL9685645.1"/>
    </source>
</evidence>
<protein>
    <submittedName>
        <fullName evidence="2">Uncharacterized protein</fullName>
    </submittedName>
</protein>